<dbReference type="GO" id="GO:0035371">
    <property type="term" value="C:microtubule plus-end"/>
    <property type="evidence" value="ECO:0007669"/>
    <property type="project" value="TreeGrafter"/>
</dbReference>
<feature type="domain" description="Centrosomin N-terminal motif 1" evidence="5">
    <location>
        <begin position="166"/>
        <end position="229"/>
    </location>
</feature>
<feature type="compositionally biased region" description="Basic and acidic residues" evidence="4">
    <location>
        <begin position="1"/>
        <end position="11"/>
    </location>
</feature>
<dbReference type="GO" id="GO:0001578">
    <property type="term" value="P:microtubule bundle formation"/>
    <property type="evidence" value="ECO:0007669"/>
    <property type="project" value="TreeGrafter"/>
</dbReference>
<dbReference type="GO" id="GO:0090266">
    <property type="term" value="P:regulation of mitotic cell cycle spindle assembly checkpoint"/>
    <property type="evidence" value="ECO:0007669"/>
    <property type="project" value="TreeGrafter"/>
</dbReference>
<organism evidence="6 7">
    <name type="scientific">Apteryx owenii</name>
    <name type="common">Little spotted kiwi</name>
    <dbReference type="NCBI Taxonomy" id="8824"/>
    <lineage>
        <taxon>Eukaryota</taxon>
        <taxon>Metazoa</taxon>
        <taxon>Chordata</taxon>
        <taxon>Craniata</taxon>
        <taxon>Vertebrata</taxon>
        <taxon>Euteleostomi</taxon>
        <taxon>Archelosauria</taxon>
        <taxon>Archosauria</taxon>
        <taxon>Dinosauria</taxon>
        <taxon>Saurischia</taxon>
        <taxon>Theropoda</taxon>
        <taxon>Coelurosauria</taxon>
        <taxon>Aves</taxon>
        <taxon>Palaeognathae</taxon>
        <taxon>Apterygiformes</taxon>
        <taxon>Apterygidae</taxon>
        <taxon>Apteryx</taxon>
    </lineage>
</organism>
<dbReference type="GO" id="GO:0005737">
    <property type="term" value="C:cytoplasm"/>
    <property type="evidence" value="ECO:0007669"/>
    <property type="project" value="UniProtKB-SubCell"/>
</dbReference>
<dbReference type="GO" id="GO:0008017">
    <property type="term" value="F:microtubule binding"/>
    <property type="evidence" value="ECO:0007669"/>
    <property type="project" value="TreeGrafter"/>
</dbReference>
<name>A0A8B9SAS2_APTOW</name>
<keyword evidence="2" id="KW-0963">Cytoplasm</keyword>
<reference evidence="6" key="2">
    <citation type="submission" date="2025-09" db="UniProtKB">
        <authorList>
            <consortium name="Ensembl"/>
        </authorList>
    </citation>
    <scope>IDENTIFICATION</scope>
</reference>
<dbReference type="Pfam" id="PF07989">
    <property type="entry name" value="Cnn_1N"/>
    <property type="match status" value="1"/>
</dbReference>
<dbReference type="GO" id="GO:0000242">
    <property type="term" value="C:pericentriolar material"/>
    <property type="evidence" value="ECO:0007669"/>
    <property type="project" value="TreeGrafter"/>
</dbReference>
<feature type="coiled-coil region" evidence="3">
    <location>
        <begin position="199"/>
        <end position="230"/>
    </location>
</feature>
<dbReference type="InterPro" id="IPR012943">
    <property type="entry name" value="Cnn_1N"/>
</dbReference>
<dbReference type="Ensembl" id="ENSAOWT00000022258.1">
    <property type="protein sequence ID" value="ENSAOWP00000019650.1"/>
    <property type="gene ID" value="ENSAOWG00000013328.1"/>
</dbReference>
<evidence type="ECO:0000313" key="7">
    <source>
        <dbReference type="Proteomes" id="UP000694424"/>
    </source>
</evidence>
<dbReference type="GO" id="GO:0007099">
    <property type="term" value="P:centriole replication"/>
    <property type="evidence" value="ECO:0007669"/>
    <property type="project" value="TreeGrafter"/>
</dbReference>
<dbReference type="GO" id="GO:0097431">
    <property type="term" value="C:mitotic spindle pole"/>
    <property type="evidence" value="ECO:0007669"/>
    <property type="project" value="TreeGrafter"/>
</dbReference>
<dbReference type="GO" id="GO:0000132">
    <property type="term" value="P:establishment of mitotic spindle orientation"/>
    <property type="evidence" value="ECO:0007669"/>
    <property type="project" value="TreeGrafter"/>
</dbReference>
<accession>A0A8B9SAS2</accession>
<comment type="subcellular location">
    <subcellularLocation>
        <location evidence="1">Cytoplasm</location>
    </subcellularLocation>
</comment>
<keyword evidence="3" id="KW-0175">Coiled coil</keyword>
<dbReference type="GO" id="GO:0007059">
    <property type="term" value="P:chromosome segregation"/>
    <property type="evidence" value="ECO:0007669"/>
    <property type="project" value="TreeGrafter"/>
</dbReference>
<dbReference type="Proteomes" id="UP000694424">
    <property type="component" value="Unplaced"/>
</dbReference>
<evidence type="ECO:0000259" key="5">
    <source>
        <dbReference type="Pfam" id="PF07989"/>
    </source>
</evidence>
<dbReference type="InterPro" id="IPR042791">
    <property type="entry name" value="CDK5RAP2"/>
</dbReference>
<evidence type="ECO:0000256" key="4">
    <source>
        <dbReference type="SAM" id="MobiDB-lite"/>
    </source>
</evidence>
<evidence type="ECO:0000256" key="1">
    <source>
        <dbReference type="ARBA" id="ARBA00004496"/>
    </source>
</evidence>
<evidence type="ECO:0000313" key="6">
    <source>
        <dbReference type="Ensembl" id="ENSAOWP00000019650.1"/>
    </source>
</evidence>
<dbReference type="PANTHER" id="PTHR46930">
    <property type="entry name" value="CDK5 REGULATORY SUBUNIT-ASSOCIATED PROTEIN 2"/>
    <property type="match status" value="1"/>
</dbReference>
<dbReference type="AlphaFoldDB" id="A0A8B9SAS2"/>
<dbReference type="GO" id="GO:0043015">
    <property type="term" value="F:gamma-tubulin binding"/>
    <property type="evidence" value="ECO:0007669"/>
    <property type="project" value="TreeGrafter"/>
</dbReference>
<evidence type="ECO:0000256" key="2">
    <source>
        <dbReference type="ARBA" id="ARBA00022490"/>
    </source>
</evidence>
<feature type="region of interest" description="Disordered" evidence="4">
    <location>
        <begin position="1"/>
        <end position="121"/>
    </location>
</feature>
<dbReference type="GO" id="GO:0046600">
    <property type="term" value="P:negative regulation of centriole replication"/>
    <property type="evidence" value="ECO:0007669"/>
    <property type="project" value="TreeGrafter"/>
</dbReference>
<evidence type="ECO:0000256" key="3">
    <source>
        <dbReference type="SAM" id="Coils"/>
    </source>
</evidence>
<keyword evidence="7" id="KW-1185">Reference proteome</keyword>
<protein>
    <recommendedName>
        <fullName evidence="5">Centrosomin N-terminal motif 1 domain-containing protein</fullName>
    </recommendedName>
</protein>
<dbReference type="PANTHER" id="PTHR46930:SF1">
    <property type="entry name" value="CDK5 REGULATORY SUBUNIT-ASSOCIATED PROTEIN 2"/>
    <property type="match status" value="1"/>
</dbReference>
<proteinExistence type="predicted"/>
<sequence>MTGEAPHEHPLPRTLHFRAPQRVTHVCPAPQKRAAPGGDGQALAGRPGVPLSLRRHPGGRPRAEPPLGSSDGRSPRSLAAVRADAPELGPLGEHDEPPAPAELGASAHPPGAQRRPGPEHSALVQSCLLRELETGPLVQTPTPTPTQTLRDFEKVTPAMANGYRTLSQHLNDLKKENFSLKLRIYFLEERVQQKGEGSRDDVYRRNIELKVEVESLKRELQEKQQALDKTW</sequence>
<reference evidence="6" key="1">
    <citation type="submission" date="2025-08" db="UniProtKB">
        <authorList>
            <consortium name="Ensembl"/>
        </authorList>
    </citation>
    <scope>IDENTIFICATION</scope>
</reference>